<sequence length="306" mass="34558">MQIPTIRPMEPVSREDVFPSDEWLYQVKWDGVRMLAYLDDGHVRLINRKGRERTDRYPEMVTALSRLPCRSALLDGEIIAMKGGRPDFFEVLKRDLASNRKNIDGLIQRVPVHYMVFDLLALKGATLLDQPLTDRQSLLEESVPQDPQGKIQLTDSFDDGPSLWKATQAKGLEGVVMKKRASVYHPGKKHPAWLKAKHFRNLTAVAVGVIPGPEGVHSLVLALADKEKGWRYIGRAGSGLSGEERQMLADWYPQISVKNPPVFNPPSDPGKEIYWIHPALAVEVRYLEWTPHATLRSPTILGFQRA</sequence>
<evidence type="ECO:0000313" key="7">
    <source>
        <dbReference type="Proteomes" id="UP001595843"/>
    </source>
</evidence>
<dbReference type="PANTHER" id="PTHR45674">
    <property type="entry name" value="DNA LIGASE 1/3 FAMILY MEMBER"/>
    <property type="match status" value="1"/>
</dbReference>
<evidence type="ECO:0000259" key="5">
    <source>
        <dbReference type="PROSITE" id="PS50160"/>
    </source>
</evidence>
<evidence type="ECO:0000256" key="1">
    <source>
        <dbReference type="ARBA" id="ARBA00007572"/>
    </source>
</evidence>
<dbReference type="InterPro" id="IPR014146">
    <property type="entry name" value="LigD_ligase_dom"/>
</dbReference>
<dbReference type="Gene3D" id="3.30.1490.70">
    <property type="match status" value="1"/>
</dbReference>
<dbReference type="Pfam" id="PF01068">
    <property type="entry name" value="DNA_ligase_A_M"/>
    <property type="match status" value="1"/>
</dbReference>
<dbReference type="PROSITE" id="PS50160">
    <property type="entry name" value="DNA_LIGASE_A3"/>
    <property type="match status" value="1"/>
</dbReference>
<dbReference type="SUPFAM" id="SSF56091">
    <property type="entry name" value="DNA ligase/mRNA capping enzyme, catalytic domain"/>
    <property type="match status" value="1"/>
</dbReference>
<gene>
    <name evidence="6" type="primary">ligD</name>
    <name evidence="6" type="ORF">ACFOUO_14660</name>
</gene>
<evidence type="ECO:0000256" key="3">
    <source>
        <dbReference type="ARBA" id="ARBA00022598"/>
    </source>
</evidence>
<evidence type="ECO:0000313" key="6">
    <source>
        <dbReference type="EMBL" id="MFC4078041.1"/>
    </source>
</evidence>
<dbReference type="InterPro" id="IPR012309">
    <property type="entry name" value="DNA_ligase_ATP-dep_C"/>
</dbReference>
<dbReference type="InterPro" id="IPR012340">
    <property type="entry name" value="NA-bd_OB-fold"/>
</dbReference>
<dbReference type="Proteomes" id="UP001595843">
    <property type="component" value="Unassembled WGS sequence"/>
</dbReference>
<dbReference type="PANTHER" id="PTHR45674:SF4">
    <property type="entry name" value="DNA LIGASE 1"/>
    <property type="match status" value="1"/>
</dbReference>
<dbReference type="GO" id="GO:0016874">
    <property type="term" value="F:ligase activity"/>
    <property type="evidence" value="ECO:0007669"/>
    <property type="project" value="UniProtKB-KW"/>
</dbReference>
<name>A0ABV8JLJ0_9BACL</name>
<dbReference type="RefSeq" id="WP_380705872.1">
    <property type="nucleotide sequence ID" value="NZ_JBHSAP010000018.1"/>
</dbReference>
<keyword evidence="3 6" id="KW-0436">Ligase</keyword>
<dbReference type="InterPro" id="IPR012310">
    <property type="entry name" value="DNA_ligase_ATP-dep_cent"/>
</dbReference>
<keyword evidence="7" id="KW-1185">Reference proteome</keyword>
<evidence type="ECO:0000256" key="2">
    <source>
        <dbReference type="ARBA" id="ARBA00012727"/>
    </source>
</evidence>
<dbReference type="Pfam" id="PF04679">
    <property type="entry name" value="DNA_ligase_A_C"/>
    <property type="match status" value="1"/>
</dbReference>
<dbReference type="EMBL" id="JBHSAP010000018">
    <property type="protein sequence ID" value="MFC4078041.1"/>
    <property type="molecule type" value="Genomic_DNA"/>
</dbReference>
<accession>A0ABV8JLJ0</accession>
<dbReference type="Gene3D" id="2.40.50.140">
    <property type="entry name" value="Nucleic acid-binding proteins"/>
    <property type="match status" value="1"/>
</dbReference>
<dbReference type="NCBIfam" id="TIGR02779">
    <property type="entry name" value="NHEJ_ligase_lig"/>
    <property type="match status" value="1"/>
</dbReference>
<comment type="caution">
    <text evidence="6">The sequence shown here is derived from an EMBL/GenBank/DDBJ whole genome shotgun (WGS) entry which is preliminary data.</text>
</comment>
<feature type="domain" description="ATP-dependent DNA ligase family profile" evidence="5">
    <location>
        <begin position="108"/>
        <end position="197"/>
    </location>
</feature>
<reference evidence="7" key="1">
    <citation type="journal article" date="2019" name="Int. J. Syst. Evol. Microbiol.">
        <title>The Global Catalogue of Microorganisms (GCM) 10K type strain sequencing project: providing services to taxonomists for standard genome sequencing and annotation.</title>
        <authorList>
            <consortium name="The Broad Institute Genomics Platform"/>
            <consortium name="The Broad Institute Genome Sequencing Center for Infectious Disease"/>
            <person name="Wu L."/>
            <person name="Ma J."/>
        </authorList>
    </citation>
    <scope>NUCLEOTIDE SEQUENCE [LARGE SCALE GENOMIC DNA]</scope>
    <source>
        <strain evidence="7">IBRC-M 10813</strain>
    </source>
</reference>
<organism evidence="6 7">
    <name type="scientific">Salinithrix halophila</name>
    <dbReference type="NCBI Taxonomy" id="1485204"/>
    <lineage>
        <taxon>Bacteria</taxon>
        <taxon>Bacillati</taxon>
        <taxon>Bacillota</taxon>
        <taxon>Bacilli</taxon>
        <taxon>Bacillales</taxon>
        <taxon>Thermoactinomycetaceae</taxon>
        <taxon>Salinithrix</taxon>
    </lineage>
</organism>
<evidence type="ECO:0000256" key="4">
    <source>
        <dbReference type="ARBA" id="ARBA00034003"/>
    </source>
</evidence>
<dbReference type="SUPFAM" id="SSF50249">
    <property type="entry name" value="Nucleic acid-binding proteins"/>
    <property type="match status" value="1"/>
</dbReference>
<dbReference type="EC" id="6.5.1.1" evidence="2"/>
<comment type="similarity">
    <text evidence="1">Belongs to the ATP-dependent DNA ligase family.</text>
</comment>
<dbReference type="InterPro" id="IPR050191">
    <property type="entry name" value="ATP-dep_DNA_ligase"/>
</dbReference>
<dbReference type="CDD" id="cd07906">
    <property type="entry name" value="Adenylation_DNA_ligase_LigD_LigC"/>
    <property type="match status" value="1"/>
</dbReference>
<protein>
    <recommendedName>
        <fullName evidence="2">DNA ligase (ATP)</fullName>
        <ecNumber evidence="2">6.5.1.1</ecNumber>
    </recommendedName>
</protein>
<proteinExistence type="inferred from homology"/>
<dbReference type="Gene3D" id="3.30.470.30">
    <property type="entry name" value="DNA ligase/mRNA capping enzyme"/>
    <property type="match status" value="1"/>
</dbReference>
<comment type="catalytic activity">
    <reaction evidence="4">
        <text>ATP + (deoxyribonucleotide)n-3'-hydroxyl + 5'-phospho-(deoxyribonucleotide)m = (deoxyribonucleotide)n+m + AMP + diphosphate.</text>
        <dbReference type="EC" id="6.5.1.1"/>
    </reaction>
</comment>